<dbReference type="InterPro" id="IPR011010">
    <property type="entry name" value="DNA_brk_join_enz"/>
</dbReference>
<accession>A0A1Y5PF63</accession>
<evidence type="ECO:0000256" key="3">
    <source>
        <dbReference type="ARBA" id="ARBA00023172"/>
    </source>
</evidence>
<keyword evidence="2 4" id="KW-0238">DNA-binding</keyword>
<dbReference type="GO" id="GO:0006310">
    <property type="term" value="P:DNA recombination"/>
    <property type="evidence" value="ECO:0007669"/>
    <property type="project" value="UniProtKB-KW"/>
</dbReference>
<evidence type="ECO:0000256" key="4">
    <source>
        <dbReference type="PROSITE-ProRule" id="PRU01248"/>
    </source>
</evidence>
<evidence type="ECO:0000259" key="5">
    <source>
        <dbReference type="PROSITE" id="PS51898"/>
    </source>
</evidence>
<dbReference type="PANTHER" id="PTHR30349:SF81">
    <property type="entry name" value="TYROSINE RECOMBINASE XERC"/>
    <property type="match status" value="1"/>
</dbReference>
<feature type="domain" description="Tyr recombinase" evidence="5">
    <location>
        <begin position="113"/>
        <end position="295"/>
    </location>
</feature>
<dbReference type="InterPro" id="IPR050090">
    <property type="entry name" value="Tyrosine_recombinase_XerCD"/>
</dbReference>
<dbReference type="PROSITE" id="PS51900">
    <property type="entry name" value="CB"/>
    <property type="match status" value="1"/>
</dbReference>
<dbReference type="CDD" id="cd00397">
    <property type="entry name" value="DNA_BRE_C"/>
    <property type="match status" value="1"/>
</dbReference>
<dbReference type="SUPFAM" id="SSF56349">
    <property type="entry name" value="DNA breaking-rejoining enzymes"/>
    <property type="match status" value="1"/>
</dbReference>
<reference evidence="7" key="1">
    <citation type="submission" date="2016-03" db="EMBL/GenBank/DDBJ databases">
        <authorList>
            <person name="Ploux O."/>
        </authorList>
    </citation>
    <scope>NUCLEOTIDE SEQUENCE</scope>
    <source>
        <strain evidence="7">UC10</strain>
    </source>
</reference>
<dbReference type="InterPro" id="IPR013762">
    <property type="entry name" value="Integrase-like_cat_sf"/>
</dbReference>
<dbReference type="Gene3D" id="1.10.443.10">
    <property type="entry name" value="Intergrase catalytic core"/>
    <property type="match status" value="1"/>
</dbReference>
<dbReference type="Gene3D" id="1.10.150.130">
    <property type="match status" value="1"/>
</dbReference>
<dbReference type="EMBL" id="FLQS01000036">
    <property type="protein sequence ID" value="SBS77345.1"/>
    <property type="molecule type" value="Genomic_DNA"/>
</dbReference>
<dbReference type="GO" id="GO:0015074">
    <property type="term" value="P:DNA integration"/>
    <property type="evidence" value="ECO:0007669"/>
    <property type="project" value="UniProtKB-KW"/>
</dbReference>
<organism evidence="7">
    <name type="scientific">uncultured Mycobacterium sp</name>
    <dbReference type="NCBI Taxonomy" id="171292"/>
    <lineage>
        <taxon>Bacteria</taxon>
        <taxon>Bacillati</taxon>
        <taxon>Actinomycetota</taxon>
        <taxon>Actinomycetes</taxon>
        <taxon>Mycobacteriales</taxon>
        <taxon>Mycobacteriaceae</taxon>
        <taxon>Mycobacterium</taxon>
        <taxon>environmental samples</taxon>
    </lineage>
</organism>
<sequence>MARREPVPLDLAVLLPSWELALRSERKSPATVKVYGDGVRTFLKWCEKHHHSPALDRELMKAFVADLLDAGAEPATARSRQLAMRRFSAWLEEEGEIDTDPLLGLKAPKLDTKVTDSLTDDELRKLIKACAGKDFRDRRDEAIIRLMSETGMRAGEVCGLTVADVDLNRGLVTVRRGKGGKGRVAPFGDQTGVAIDRYLRMRRSHALAEQQPLWLGDRSKFFNYDGLHKSLKYRAELAGLTNFHPHLLRHTAASRWLAAGGSEGGLMAVAGWSTRDMIDRYTRSTASDRAAAEARGLGLGDL</sequence>
<dbReference type="GO" id="GO:0003677">
    <property type="term" value="F:DNA binding"/>
    <property type="evidence" value="ECO:0007669"/>
    <property type="project" value="UniProtKB-UniRule"/>
</dbReference>
<feature type="domain" description="Core-binding (CB)" evidence="6">
    <location>
        <begin position="9"/>
        <end position="92"/>
    </location>
</feature>
<keyword evidence="3" id="KW-0233">DNA recombination</keyword>
<protein>
    <submittedName>
        <fullName evidence="7">Integrase family protein</fullName>
    </submittedName>
</protein>
<evidence type="ECO:0000256" key="2">
    <source>
        <dbReference type="ARBA" id="ARBA00023125"/>
    </source>
</evidence>
<dbReference type="InterPro" id="IPR004107">
    <property type="entry name" value="Integrase_SAM-like_N"/>
</dbReference>
<evidence type="ECO:0000256" key="1">
    <source>
        <dbReference type="ARBA" id="ARBA00022908"/>
    </source>
</evidence>
<dbReference type="InterPro" id="IPR044068">
    <property type="entry name" value="CB"/>
</dbReference>
<evidence type="ECO:0000259" key="6">
    <source>
        <dbReference type="PROSITE" id="PS51900"/>
    </source>
</evidence>
<evidence type="ECO:0000313" key="7">
    <source>
        <dbReference type="EMBL" id="SBS77345.1"/>
    </source>
</evidence>
<dbReference type="InterPro" id="IPR002104">
    <property type="entry name" value="Integrase_catalytic"/>
</dbReference>
<name>A0A1Y5PF63_9MYCO</name>
<gene>
    <name evidence="7" type="ORF">MHPYR_410055</name>
</gene>
<proteinExistence type="predicted"/>
<dbReference type="Pfam" id="PF02899">
    <property type="entry name" value="Phage_int_SAM_1"/>
    <property type="match status" value="1"/>
</dbReference>
<keyword evidence="1" id="KW-0229">DNA integration</keyword>
<dbReference type="Pfam" id="PF00589">
    <property type="entry name" value="Phage_integrase"/>
    <property type="match status" value="1"/>
</dbReference>
<dbReference type="InterPro" id="IPR010998">
    <property type="entry name" value="Integrase_recombinase_N"/>
</dbReference>
<dbReference type="PANTHER" id="PTHR30349">
    <property type="entry name" value="PHAGE INTEGRASE-RELATED"/>
    <property type="match status" value="1"/>
</dbReference>
<dbReference type="AlphaFoldDB" id="A0A1Y5PF63"/>
<dbReference type="PROSITE" id="PS51898">
    <property type="entry name" value="TYR_RECOMBINASE"/>
    <property type="match status" value="1"/>
</dbReference>